<dbReference type="Gene3D" id="1.10.238.10">
    <property type="entry name" value="EF-hand"/>
    <property type="match status" value="1"/>
</dbReference>
<dbReference type="PANTHER" id="PTHR10827:SF85">
    <property type="entry name" value="CALCIUM-BINDING PROTEIN"/>
    <property type="match status" value="1"/>
</dbReference>
<dbReference type="InterPro" id="IPR002048">
    <property type="entry name" value="EF_hand_dom"/>
</dbReference>
<feature type="domain" description="EF-hand" evidence="1">
    <location>
        <begin position="89"/>
        <end position="124"/>
    </location>
</feature>
<dbReference type="GO" id="GO:0005509">
    <property type="term" value="F:calcium ion binding"/>
    <property type="evidence" value="ECO:0007669"/>
    <property type="project" value="InterPro"/>
</dbReference>
<dbReference type="PROSITE" id="PS50222">
    <property type="entry name" value="EF_HAND_2"/>
    <property type="match status" value="1"/>
</dbReference>
<sequence length="175" mass="19202">MASDLQRRKVAGVFGAMDVDSDGFLEERDFRALADRWTALRGADEQRLTSIMLGWWATLLAASDQDRDNKVTLDEVLLVVDRLPEMPDTVVATADAMFKAIDADGDGYVSAAEYRQMIEAWNGTTTDTDPIFPALDTDGDGRLSRAEFATLWFEFWAGDNADAPGTLVFGPLVAS</sequence>
<dbReference type="STRING" id="860235.AOZ06_28420"/>
<reference evidence="2 3" key="1">
    <citation type="submission" date="2015-07" db="EMBL/GenBank/DDBJ databases">
        <title>Genome sequencing of Kibdelosporangium phytohabitans.</title>
        <authorList>
            <person name="Qin S."/>
            <person name="Xing K."/>
        </authorList>
    </citation>
    <scope>NUCLEOTIDE SEQUENCE [LARGE SCALE GENOMIC DNA]</scope>
    <source>
        <strain evidence="2 3">KLBMP1111</strain>
    </source>
</reference>
<keyword evidence="3" id="KW-1185">Reference proteome</keyword>
<dbReference type="SUPFAM" id="SSF47473">
    <property type="entry name" value="EF-hand"/>
    <property type="match status" value="1"/>
</dbReference>
<evidence type="ECO:0000313" key="2">
    <source>
        <dbReference type="EMBL" id="ALG10298.1"/>
    </source>
</evidence>
<dbReference type="Proteomes" id="UP000063699">
    <property type="component" value="Chromosome"/>
</dbReference>
<dbReference type="Pfam" id="PF13202">
    <property type="entry name" value="EF-hand_5"/>
    <property type="match status" value="1"/>
</dbReference>
<dbReference type="InterPro" id="IPR011992">
    <property type="entry name" value="EF-hand-dom_pair"/>
</dbReference>
<dbReference type="RefSeq" id="WP_054292201.1">
    <property type="nucleotide sequence ID" value="NZ_CP012752.1"/>
</dbReference>
<dbReference type="CDD" id="cd00051">
    <property type="entry name" value="EFh"/>
    <property type="match status" value="1"/>
</dbReference>
<dbReference type="AlphaFoldDB" id="A0A0N9HXZ8"/>
<organism evidence="2 3">
    <name type="scientific">Kibdelosporangium phytohabitans</name>
    <dbReference type="NCBI Taxonomy" id="860235"/>
    <lineage>
        <taxon>Bacteria</taxon>
        <taxon>Bacillati</taxon>
        <taxon>Actinomycetota</taxon>
        <taxon>Actinomycetes</taxon>
        <taxon>Pseudonocardiales</taxon>
        <taxon>Pseudonocardiaceae</taxon>
        <taxon>Kibdelosporangium</taxon>
    </lineage>
</organism>
<dbReference type="KEGG" id="kphy:AOZ06_28420"/>
<dbReference type="OrthoDB" id="7356823at2"/>
<evidence type="ECO:0000313" key="3">
    <source>
        <dbReference type="Proteomes" id="UP000063699"/>
    </source>
</evidence>
<proteinExistence type="predicted"/>
<accession>A0A0N9HXZ8</accession>
<dbReference type="InterPro" id="IPR018247">
    <property type="entry name" value="EF_Hand_1_Ca_BS"/>
</dbReference>
<gene>
    <name evidence="2" type="ORF">AOZ06_28420</name>
</gene>
<evidence type="ECO:0000259" key="1">
    <source>
        <dbReference type="PROSITE" id="PS50222"/>
    </source>
</evidence>
<dbReference type="PANTHER" id="PTHR10827">
    <property type="entry name" value="RETICULOCALBIN"/>
    <property type="match status" value="1"/>
</dbReference>
<dbReference type="PROSITE" id="PS00018">
    <property type="entry name" value="EF_HAND_1"/>
    <property type="match status" value="4"/>
</dbReference>
<dbReference type="SMART" id="SM00054">
    <property type="entry name" value="EFh"/>
    <property type="match status" value="4"/>
</dbReference>
<dbReference type="EMBL" id="CP012752">
    <property type="protein sequence ID" value="ALG10298.1"/>
    <property type="molecule type" value="Genomic_DNA"/>
</dbReference>
<protein>
    <submittedName>
        <fullName evidence="2">Calcium sensor EFh</fullName>
    </submittedName>
</protein>
<name>A0A0N9HXZ8_9PSEU</name>
<dbReference type="Pfam" id="PF13499">
    <property type="entry name" value="EF-hand_7"/>
    <property type="match status" value="1"/>
</dbReference>